<dbReference type="STRING" id="403673.A0A177WQX3"/>
<keyword evidence="7 12" id="KW-0371">Homeobox</keyword>
<organism evidence="16 17">
    <name type="scientific">Batrachochytrium dendrobatidis (strain JEL423)</name>
    <dbReference type="NCBI Taxonomy" id="403673"/>
    <lineage>
        <taxon>Eukaryota</taxon>
        <taxon>Fungi</taxon>
        <taxon>Fungi incertae sedis</taxon>
        <taxon>Chytridiomycota</taxon>
        <taxon>Chytridiomycota incertae sedis</taxon>
        <taxon>Chytridiomycetes</taxon>
        <taxon>Rhizophydiales</taxon>
        <taxon>Rhizophydiales incertae sedis</taxon>
        <taxon>Batrachochytrium</taxon>
    </lineage>
</organism>
<feature type="DNA-binding region" description="Homeobox" evidence="12">
    <location>
        <begin position="172"/>
        <end position="231"/>
    </location>
</feature>
<reference evidence="16 17" key="1">
    <citation type="submission" date="2006-10" db="EMBL/GenBank/DDBJ databases">
        <title>The Genome Sequence of Batrachochytrium dendrobatidis JEL423.</title>
        <authorList>
            <consortium name="The Broad Institute Genome Sequencing Platform"/>
            <person name="Birren B."/>
            <person name="Lander E."/>
            <person name="Galagan J."/>
            <person name="Cuomo C."/>
            <person name="Devon K."/>
            <person name="Jaffe D."/>
            <person name="Butler J."/>
            <person name="Alvarez P."/>
            <person name="Gnerre S."/>
            <person name="Grabherr M."/>
            <person name="Kleber M."/>
            <person name="Mauceli E."/>
            <person name="Brockman W."/>
            <person name="Young S."/>
            <person name="LaButti K."/>
            <person name="Sykes S."/>
            <person name="DeCaprio D."/>
            <person name="Crawford M."/>
            <person name="Koehrsen M."/>
            <person name="Engels R."/>
            <person name="Montgomery P."/>
            <person name="Pearson M."/>
            <person name="Howarth C."/>
            <person name="Larson L."/>
            <person name="White J."/>
            <person name="O'Leary S."/>
            <person name="Kodira C."/>
            <person name="Zeng Q."/>
            <person name="Yandava C."/>
            <person name="Alvarado L."/>
            <person name="Longcore J."/>
            <person name="James T."/>
        </authorList>
    </citation>
    <scope>NUCLEOTIDE SEQUENCE [LARGE SCALE GENOMIC DNA]</scope>
    <source>
        <strain evidence="16 17">JEL423</strain>
    </source>
</reference>
<dbReference type="Proteomes" id="UP000077115">
    <property type="component" value="Unassembled WGS sequence"/>
</dbReference>
<feature type="region of interest" description="Disordered" evidence="14">
    <location>
        <begin position="70"/>
        <end position="103"/>
    </location>
</feature>
<accession>A0A177WQX3</accession>
<evidence type="ECO:0000256" key="12">
    <source>
        <dbReference type="PROSITE-ProRule" id="PRU00108"/>
    </source>
</evidence>
<evidence type="ECO:0000256" key="14">
    <source>
        <dbReference type="SAM" id="MobiDB-lite"/>
    </source>
</evidence>
<evidence type="ECO:0000256" key="1">
    <source>
        <dbReference type="ARBA" id="ARBA00004123"/>
    </source>
</evidence>
<evidence type="ECO:0000256" key="13">
    <source>
        <dbReference type="RuleBase" id="RU000682"/>
    </source>
</evidence>
<dbReference type="Gene3D" id="1.10.10.60">
    <property type="entry name" value="Homeodomain-like"/>
    <property type="match status" value="1"/>
</dbReference>
<evidence type="ECO:0000313" key="17">
    <source>
        <dbReference type="Proteomes" id="UP000077115"/>
    </source>
</evidence>
<dbReference type="SMART" id="SM00389">
    <property type="entry name" value="HOX"/>
    <property type="match status" value="1"/>
</dbReference>
<feature type="compositionally biased region" description="Polar residues" evidence="14">
    <location>
        <begin position="297"/>
        <end position="308"/>
    </location>
</feature>
<dbReference type="GO" id="GO:0005634">
    <property type="term" value="C:nucleus"/>
    <property type="evidence" value="ECO:0007669"/>
    <property type="project" value="UniProtKB-SubCell"/>
</dbReference>
<evidence type="ECO:0000256" key="11">
    <source>
        <dbReference type="ARBA" id="ARBA00072613"/>
    </source>
</evidence>
<dbReference type="CDD" id="cd00086">
    <property type="entry name" value="homeodomain"/>
    <property type="match status" value="1"/>
</dbReference>
<evidence type="ECO:0000256" key="9">
    <source>
        <dbReference type="ARBA" id="ARBA00023163"/>
    </source>
</evidence>
<dbReference type="InterPro" id="IPR017970">
    <property type="entry name" value="Homeobox_CS"/>
</dbReference>
<evidence type="ECO:0000259" key="15">
    <source>
        <dbReference type="PROSITE" id="PS50071"/>
    </source>
</evidence>
<dbReference type="InterPro" id="IPR050453">
    <property type="entry name" value="LIM_Homeobox_TF"/>
</dbReference>
<dbReference type="AlphaFoldDB" id="A0A177WQX3"/>
<evidence type="ECO:0000256" key="6">
    <source>
        <dbReference type="ARBA" id="ARBA00023125"/>
    </source>
</evidence>
<dbReference type="Pfam" id="PF00046">
    <property type="entry name" value="Homeodomain"/>
    <property type="match status" value="1"/>
</dbReference>
<dbReference type="OrthoDB" id="6159439at2759"/>
<evidence type="ECO:0000256" key="10">
    <source>
        <dbReference type="ARBA" id="ARBA00023242"/>
    </source>
</evidence>
<evidence type="ECO:0000256" key="8">
    <source>
        <dbReference type="ARBA" id="ARBA00023159"/>
    </source>
</evidence>
<dbReference type="PROSITE" id="PS00027">
    <property type="entry name" value="HOMEOBOX_1"/>
    <property type="match status" value="1"/>
</dbReference>
<dbReference type="GO" id="GO:0000981">
    <property type="term" value="F:DNA-binding transcription factor activity, RNA polymerase II-specific"/>
    <property type="evidence" value="ECO:0007669"/>
    <property type="project" value="InterPro"/>
</dbReference>
<keyword evidence="4" id="KW-0524">Neurogenesis</keyword>
<keyword evidence="8" id="KW-0010">Activator</keyword>
<dbReference type="InterPro" id="IPR001356">
    <property type="entry name" value="HD"/>
</dbReference>
<name>A0A177WQX3_BATDL</name>
<keyword evidence="2" id="KW-0217">Developmental protein</keyword>
<gene>
    <name evidence="16" type="ORF">BDEG_25979</name>
</gene>
<feature type="region of interest" description="Disordered" evidence="14">
    <location>
        <begin position="281"/>
        <end position="308"/>
    </location>
</feature>
<dbReference type="VEuPathDB" id="FungiDB:BDEG_25979"/>
<feature type="compositionally biased region" description="Low complexity" evidence="14">
    <location>
        <begin position="77"/>
        <end position="88"/>
    </location>
</feature>
<dbReference type="PROSITE" id="PS50071">
    <property type="entry name" value="HOMEOBOX_2"/>
    <property type="match status" value="1"/>
</dbReference>
<keyword evidence="9" id="KW-0804">Transcription</keyword>
<reference evidence="16 17" key="2">
    <citation type="submission" date="2016-05" db="EMBL/GenBank/DDBJ databases">
        <title>Lineage-specific infection strategies underlie the spectrum of fungal disease in amphibians.</title>
        <authorList>
            <person name="Cuomo C.A."/>
            <person name="Farrer R.A."/>
            <person name="James T."/>
            <person name="Longcore J."/>
            <person name="Birren B."/>
        </authorList>
    </citation>
    <scope>NUCLEOTIDE SEQUENCE [LARGE SCALE GENOMIC DNA]</scope>
    <source>
        <strain evidence="16 17">JEL423</strain>
    </source>
</reference>
<comment type="subcellular location">
    <subcellularLocation>
        <location evidence="1 12 13">Nucleus</location>
    </subcellularLocation>
</comment>
<dbReference type="FunFam" id="1.10.10.60:FF:000499">
    <property type="entry name" value="Siamois homeodomain 1"/>
    <property type="match status" value="1"/>
</dbReference>
<protein>
    <recommendedName>
        <fullName evidence="11">Homeobox protein siamois</fullName>
    </recommendedName>
</protein>
<evidence type="ECO:0000256" key="5">
    <source>
        <dbReference type="ARBA" id="ARBA00023015"/>
    </source>
</evidence>
<keyword evidence="10 12" id="KW-0539">Nucleus</keyword>
<proteinExistence type="predicted"/>
<keyword evidence="6 12" id="KW-0238">DNA-binding</keyword>
<dbReference type="GO" id="GO:0000977">
    <property type="term" value="F:RNA polymerase II transcription regulatory region sequence-specific DNA binding"/>
    <property type="evidence" value="ECO:0007669"/>
    <property type="project" value="TreeGrafter"/>
</dbReference>
<evidence type="ECO:0000313" key="16">
    <source>
        <dbReference type="EMBL" id="OAJ42527.1"/>
    </source>
</evidence>
<feature type="domain" description="Homeobox" evidence="15">
    <location>
        <begin position="170"/>
        <end position="230"/>
    </location>
</feature>
<evidence type="ECO:0000256" key="7">
    <source>
        <dbReference type="ARBA" id="ARBA00023155"/>
    </source>
</evidence>
<evidence type="ECO:0000256" key="4">
    <source>
        <dbReference type="ARBA" id="ARBA00022902"/>
    </source>
</evidence>
<keyword evidence="5" id="KW-0805">Transcription regulation</keyword>
<dbReference type="GO" id="GO:0030154">
    <property type="term" value="P:cell differentiation"/>
    <property type="evidence" value="ECO:0007669"/>
    <property type="project" value="UniProtKB-KW"/>
</dbReference>
<sequence length="555" mass="60453">MYQQSHQDALRECLSPAEGNALDHLMHLTLIPQLPSPCPTPSPPMLGVECQYSGKHSLLSLLRHHPYAPTVSTNDQSVTASNTSASSTPLRKAMVNNNPSPKQQFSALEASKTTDLSPARQRHIINTRPIGAITNGTTNNLGEVFSEKHIEFVTVDPSTFQSDRPYAYRNQSKPKRFRATKDQSHFLLNAFSTDPSPDSATRSLIAATIGMPVRTIQVWFQNRRSKMRSMERKTSTDSSNFAGILNTTKANSATFYSKPLTVNGSTMDSMPVPDSINHINPRASSNTGHYKQYEFSKPTSPTKHNGQPSIDISKPLALHTLNTNSPSIFEALYSETPPQTAVANDNTSHPSLGLFGTMPALPNTMTFDNAFQPTPLQQKPAQQSFIGSLDHLQNTANVSSFMPQIMTGSSIDMGLLNSSSLDQETLSNHINLQLANSNTPSSLSVCNASLSSTIAMPDLFSPFHTATNNMFNSNFTNLVQQQSLQQAIMDQMSANVAPSFPLYQPQLHMQLMQDQSLSLALAGADNLSNSILSSGFGNSGPMNSTFDQSLGLRQS</sequence>
<dbReference type="SUPFAM" id="SSF46689">
    <property type="entry name" value="Homeodomain-like"/>
    <property type="match status" value="1"/>
</dbReference>
<evidence type="ECO:0000256" key="3">
    <source>
        <dbReference type="ARBA" id="ARBA00022782"/>
    </source>
</evidence>
<evidence type="ECO:0000256" key="2">
    <source>
        <dbReference type="ARBA" id="ARBA00022473"/>
    </source>
</evidence>
<dbReference type="PANTHER" id="PTHR24208">
    <property type="entry name" value="LIM/HOMEOBOX PROTEIN LHX"/>
    <property type="match status" value="1"/>
</dbReference>
<dbReference type="EMBL" id="DS022308">
    <property type="protein sequence ID" value="OAJ42527.1"/>
    <property type="molecule type" value="Genomic_DNA"/>
</dbReference>
<dbReference type="PANTHER" id="PTHR24208:SF166">
    <property type="entry name" value="LIM HOMEOBOX TRANSCRIPTION FACTOR 1 ALPHA, ISOFORM B"/>
    <property type="match status" value="1"/>
</dbReference>
<keyword evidence="3" id="KW-0221">Differentiation</keyword>
<dbReference type="InterPro" id="IPR009057">
    <property type="entry name" value="Homeodomain-like_sf"/>
</dbReference>